<feature type="chain" id="PRO_5031110028" description="cysteine synthase" evidence="10">
    <location>
        <begin position="24"/>
        <end position="226"/>
    </location>
</feature>
<dbReference type="InterPro" id="IPR001926">
    <property type="entry name" value="TrpB-like_PALP"/>
</dbReference>
<organism evidence="12">
    <name type="scientific">Polytomella parva</name>
    <dbReference type="NCBI Taxonomy" id="51329"/>
    <lineage>
        <taxon>Eukaryota</taxon>
        <taxon>Viridiplantae</taxon>
        <taxon>Chlorophyta</taxon>
        <taxon>core chlorophytes</taxon>
        <taxon>Chlorophyceae</taxon>
        <taxon>CS clade</taxon>
        <taxon>Chlamydomonadales</taxon>
        <taxon>Chlamydomonadaceae</taxon>
        <taxon>Polytomella</taxon>
    </lineage>
</organism>
<evidence type="ECO:0000256" key="5">
    <source>
        <dbReference type="ARBA" id="ARBA00022605"/>
    </source>
</evidence>
<name>A0A7S0UR02_9CHLO</name>
<protein>
    <recommendedName>
        <fullName evidence="4">cysteine synthase</fullName>
        <ecNumber evidence="4">2.5.1.47</ecNumber>
    </recommendedName>
</protein>
<evidence type="ECO:0000256" key="3">
    <source>
        <dbReference type="ARBA" id="ARBA00007103"/>
    </source>
</evidence>
<dbReference type="Gene3D" id="3.40.50.1100">
    <property type="match status" value="2"/>
</dbReference>
<keyword evidence="7" id="KW-0663">Pyridoxal phosphate</keyword>
<evidence type="ECO:0000256" key="7">
    <source>
        <dbReference type="ARBA" id="ARBA00022898"/>
    </source>
</evidence>
<comment type="catalytic activity">
    <reaction evidence="9">
        <text>O-acetyl-L-serine + hydrogen sulfide = L-cysteine + acetate</text>
        <dbReference type="Rhea" id="RHEA:14829"/>
        <dbReference type="ChEBI" id="CHEBI:29919"/>
        <dbReference type="ChEBI" id="CHEBI:30089"/>
        <dbReference type="ChEBI" id="CHEBI:35235"/>
        <dbReference type="ChEBI" id="CHEBI:58340"/>
        <dbReference type="EC" id="2.5.1.47"/>
    </reaction>
</comment>
<evidence type="ECO:0000256" key="2">
    <source>
        <dbReference type="ARBA" id="ARBA00004962"/>
    </source>
</evidence>
<evidence type="ECO:0000256" key="9">
    <source>
        <dbReference type="ARBA" id="ARBA00047931"/>
    </source>
</evidence>
<keyword evidence="6" id="KW-0808">Transferase</keyword>
<keyword evidence="8" id="KW-0198">Cysteine biosynthesis</keyword>
<dbReference type="InterPro" id="IPR036052">
    <property type="entry name" value="TrpB-like_PALP_sf"/>
</dbReference>
<gene>
    <name evidence="12" type="ORF">PPAR00522_LOCUS3257</name>
</gene>
<dbReference type="Pfam" id="PF00291">
    <property type="entry name" value="PALP"/>
    <property type="match status" value="1"/>
</dbReference>
<dbReference type="EC" id="2.5.1.47" evidence="4"/>
<evidence type="ECO:0000313" key="12">
    <source>
        <dbReference type="EMBL" id="CAD8766865.1"/>
    </source>
</evidence>
<feature type="domain" description="Tryptophan synthase beta chain-like PALP" evidence="11">
    <location>
        <begin position="4"/>
        <end position="199"/>
    </location>
</feature>
<evidence type="ECO:0000256" key="10">
    <source>
        <dbReference type="SAM" id="SignalP"/>
    </source>
</evidence>
<keyword evidence="5" id="KW-0028">Amino-acid biosynthesis</keyword>
<dbReference type="InterPro" id="IPR050214">
    <property type="entry name" value="Cys_Synth/Cystath_Beta-Synth"/>
</dbReference>
<dbReference type="SUPFAM" id="SSF53686">
    <property type="entry name" value="Tryptophan synthase beta subunit-like PLP-dependent enzymes"/>
    <property type="match status" value="1"/>
</dbReference>
<dbReference type="PANTHER" id="PTHR10314">
    <property type="entry name" value="CYSTATHIONINE BETA-SYNTHASE"/>
    <property type="match status" value="1"/>
</dbReference>
<dbReference type="FunFam" id="3.40.50.1100:FF:000067">
    <property type="entry name" value="Cysteine synthase"/>
    <property type="match status" value="1"/>
</dbReference>
<reference evidence="12" key="1">
    <citation type="submission" date="2021-01" db="EMBL/GenBank/DDBJ databases">
        <authorList>
            <person name="Corre E."/>
            <person name="Pelletier E."/>
            <person name="Niang G."/>
            <person name="Scheremetjew M."/>
            <person name="Finn R."/>
            <person name="Kale V."/>
            <person name="Holt S."/>
            <person name="Cochrane G."/>
            <person name="Meng A."/>
            <person name="Brown T."/>
            <person name="Cohen L."/>
        </authorList>
    </citation>
    <scope>NUCLEOTIDE SEQUENCE</scope>
    <source>
        <strain evidence="12">SAG 63-3</strain>
    </source>
</reference>
<evidence type="ECO:0000256" key="6">
    <source>
        <dbReference type="ARBA" id="ARBA00022679"/>
    </source>
</evidence>
<comment type="pathway">
    <text evidence="2">Amino-acid biosynthesis; L-cysteine biosynthesis; L-cysteine from L-serine: step 2/2.</text>
</comment>
<evidence type="ECO:0000259" key="11">
    <source>
        <dbReference type="Pfam" id="PF00291"/>
    </source>
</evidence>
<keyword evidence="10" id="KW-0732">Signal</keyword>
<dbReference type="AlphaFoldDB" id="A0A7S0UR02"/>
<sequence>MSASISLELRVLLRAFSAELVLTDPVMGMRGAVQKAEELVETTPDAFMLQQFSNPHNLRIYYETTGPEIWRDAEGKVDYIVAGVGTGGTITGIGRYLKEVNPNVKVVAVEPSESPVLSGGKPGPHKIQGIGAGFIPIVLDMEILDEIIKIPSDDAIEMSRRLVLEEGLMVGISSGATVQAAIEIAKRPESEGKNIVAILGSFGERYLSTVLFQSVREEVEKLTYED</sequence>
<evidence type="ECO:0000256" key="4">
    <source>
        <dbReference type="ARBA" id="ARBA00012681"/>
    </source>
</evidence>
<dbReference type="GO" id="GO:0005737">
    <property type="term" value="C:cytoplasm"/>
    <property type="evidence" value="ECO:0007669"/>
    <property type="project" value="UniProtKB-ARBA"/>
</dbReference>
<dbReference type="CDD" id="cd01561">
    <property type="entry name" value="CBS_like"/>
    <property type="match status" value="1"/>
</dbReference>
<dbReference type="EMBL" id="HBFM01005541">
    <property type="protein sequence ID" value="CAD8766865.1"/>
    <property type="molecule type" value="Transcribed_RNA"/>
</dbReference>
<feature type="signal peptide" evidence="10">
    <location>
        <begin position="1"/>
        <end position="23"/>
    </location>
</feature>
<dbReference type="GO" id="GO:0004124">
    <property type="term" value="F:cysteine synthase activity"/>
    <property type="evidence" value="ECO:0007669"/>
    <property type="project" value="UniProtKB-EC"/>
</dbReference>
<evidence type="ECO:0000256" key="1">
    <source>
        <dbReference type="ARBA" id="ARBA00001933"/>
    </source>
</evidence>
<evidence type="ECO:0000256" key="8">
    <source>
        <dbReference type="ARBA" id="ARBA00023192"/>
    </source>
</evidence>
<comment type="similarity">
    <text evidence="3">Belongs to the cysteine synthase/cystathionine beta-synthase family.</text>
</comment>
<accession>A0A7S0UR02</accession>
<proteinExistence type="inferred from homology"/>
<comment type="cofactor">
    <cofactor evidence="1">
        <name>pyridoxal 5'-phosphate</name>
        <dbReference type="ChEBI" id="CHEBI:597326"/>
    </cofactor>
</comment>